<evidence type="ECO:0000313" key="6">
    <source>
        <dbReference type="Proteomes" id="UP001236806"/>
    </source>
</evidence>
<protein>
    <submittedName>
        <fullName evidence="5">ABC-2 type transport system ATP-binding protein</fullName>
    </submittedName>
</protein>
<evidence type="ECO:0000313" key="5">
    <source>
        <dbReference type="EMBL" id="MDQ0676457.1"/>
    </source>
</evidence>
<feature type="domain" description="ABC transporter" evidence="4">
    <location>
        <begin position="18"/>
        <end position="241"/>
    </location>
</feature>
<dbReference type="InterPro" id="IPR003593">
    <property type="entry name" value="AAA+_ATPase"/>
</dbReference>
<dbReference type="InterPro" id="IPR003439">
    <property type="entry name" value="ABC_transporter-like_ATP-bd"/>
</dbReference>
<feature type="compositionally biased region" description="Low complexity" evidence="3">
    <location>
        <begin position="272"/>
        <end position="283"/>
    </location>
</feature>
<dbReference type="PANTHER" id="PTHR43038:SF3">
    <property type="entry name" value="ABC TRANSPORTER G FAMILY MEMBER 20 ISOFORM X1"/>
    <property type="match status" value="1"/>
</dbReference>
<name>A0ABU0PSC3_9MICC</name>
<reference evidence="5 6" key="1">
    <citation type="submission" date="2023-07" db="EMBL/GenBank/DDBJ databases">
        <title>Comparative genomics of wheat-associated soil bacteria to identify genetic determinants of phenazine resistance.</title>
        <authorList>
            <person name="Mouncey N."/>
        </authorList>
    </citation>
    <scope>NUCLEOTIDE SEQUENCE [LARGE SCALE GENOMIC DNA]</scope>
    <source>
        <strain evidence="5 6">W1I3</strain>
    </source>
</reference>
<evidence type="ECO:0000256" key="1">
    <source>
        <dbReference type="ARBA" id="ARBA00022741"/>
    </source>
</evidence>
<dbReference type="InterPro" id="IPR017871">
    <property type="entry name" value="ABC_transporter-like_CS"/>
</dbReference>
<dbReference type="PROSITE" id="PS00211">
    <property type="entry name" value="ABC_TRANSPORTER_1"/>
    <property type="match status" value="1"/>
</dbReference>
<feature type="compositionally biased region" description="Basic and acidic residues" evidence="3">
    <location>
        <begin position="285"/>
        <end position="297"/>
    </location>
</feature>
<dbReference type="SMART" id="SM00382">
    <property type="entry name" value="AAA"/>
    <property type="match status" value="1"/>
</dbReference>
<dbReference type="SUPFAM" id="SSF52540">
    <property type="entry name" value="P-loop containing nucleoside triphosphate hydrolases"/>
    <property type="match status" value="1"/>
</dbReference>
<organism evidence="5 6">
    <name type="scientific">Pseudarthrobacter siccitolerans</name>
    <dbReference type="NCBI Taxonomy" id="861266"/>
    <lineage>
        <taxon>Bacteria</taxon>
        <taxon>Bacillati</taxon>
        <taxon>Actinomycetota</taxon>
        <taxon>Actinomycetes</taxon>
        <taxon>Micrococcales</taxon>
        <taxon>Micrococcaceae</taxon>
        <taxon>Pseudarthrobacter</taxon>
    </lineage>
</organism>
<dbReference type="EMBL" id="JAUSXB010000001">
    <property type="protein sequence ID" value="MDQ0676457.1"/>
    <property type="molecule type" value="Genomic_DNA"/>
</dbReference>
<keyword evidence="6" id="KW-1185">Reference proteome</keyword>
<evidence type="ECO:0000259" key="4">
    <source>
        <dbReference type="PROSITE" id="PS50893"/>
    </source>
</evidence>
<evidence type="ECO:0000256" key="2">
    <source>
        <dbReference type="ARBA" id="ARBA00022840"/>
    </source>
</evidence>
<feature type="compositionally biased region" description="Acidic residues" evidence="3">
    <location>
        <begin position="260"/>
        <end position="271"/>
    </location>
</feature>
<keyword evidence="1" id="KW-0547">Nucleotide-binding</keyword>
<dbReference type="Gene3D" id="3.40.50.300">
    <property type="entry name" value="P-loop containing nucleotide triphosphate hydrolases"/>
    <property type="match status" value="1"/>
</dbReference>
<dbReference type="PROSITE" id="PS50893">
    <property type="entry name" value="ABC_TRANSPORTER_2"/>
    <property type="match status" value="1"/>
</dbReference>
<dbReference type="Proteomes" id="UP001236806">
    <property type="component" value="Unassembled WGS sequence"/>
</dbReference>
<comment type="caution">
    <text evidence="5">The sequence shown here is derived from an EMBL/GenBank/DDBJ whole genome shotgun (WGS) entry which is preliminary data.</text>
</comment>
<dbReference type="PANTHER" id="PTHR43038">
    <property type="entry name" value="ATP-BINDING CASSETTE, SUB-FAMILY H, MEMBER 1"/>
    <property type="match status" value="1"/>
</dbReference>
<dbReference type="RefSeq" id="WP_306638897.1">
    <property type="nucleotide sequence ID" value="NZ_JAUSXB010000001.1"/>
</dbReference>
<dbReference type="GO" id="GO:0005524">
    <property type="term" value="F:ATP binding"/>
    <property type="evidence" value="ECO:0007669"/>
    <property type="project" value="UniProtKB-KW"/>
</dbReference>
<evidence type="ECO:0000256" key="3">
    <source>
        <dbReference type="SAM" id="MobiDB-lite"/>
    </source>
</evidence>
<accession>A0ABU0PSC3</accession>
<dbReference type="InterPro" id="IPR027417">
    <property type="entry name" value="P-loop_NTPase"/>
</dbReference>
<gene>
    <name evidence="5" type="ORF">QFZ36_004018</name>
</gene>
<sequence length="297" mass="31389">MSRSAPESAFTEGNTAAVAASAVTVVRGRTHVLRDLDFAIPAGQITGLLGPSGSGKTTLMRAIVGVQRITSGSVRVLGQRAGSSPLRHQVGYVTQSPSVYPDLTVEGNVRYFGAMHRKGAADAAEAIAAVGLEPLARQKTSDLSGGELSRVSLACALVARPRLLVLDEPTVGLDPVLRADLWGRFRTMAGQGTTLLVSSHVMEEASHCETLLLLREGRLLAQLTPAELSRRGHSADLEKAFLHIIQEAGGERAPLARDDPDQDDPDQDDLAQDGAAQGGTTQDKAAQDKATQDRSMR</sequence>
<dbReference type="CDD" id="cd03230">
    <property type="entry name" value="ABC_DR_subfamily_A"/>
    <property type="match status" value="1"/>
</dbReference>
<proteinExistence type="predicted"/>
<dbReference type="Pfam" id="PF00005">
    <property type="entry name" value="ABC_tran"/>
    <property type="match status" value="1"/>
</dbReference>
<feature type="region of interest" description="Disordered" evidence="3">
    <location>
        <begin position="250"/>
        <end position="297"/>
    </location>
</feature>
<keyword evidence="2 5" id="KW-0067">ATP-binding</keyword>